<dbReference type="EMBL" id="BEGY01000057">
    <property type="protein sequence ID" value="GAX80806.1"/>
    <property type="molecule type" value="Genomic_DNA"/>
</dbReference>
<feature type="transmembrane region" description="Helical" evidence="6">
    <location>
        <begin position="415"/>
        <end position="435"/>
    </location>
</feature>
<comment type="caution">
    <text evidence="7">The sequence shown here is derived from an EMBL/GenBank/DDBJ whole genome shotgun (WGS) entry which is preliminary data.</text>
</comment>
<dbReference type="SUPFAM" id="SSF103473">
    <property type="entry name" value="MFS general substrate transporter"/>
    <property type="match status" value="1"/>
</dbReference>
<feature type="transmembrane region" description="Helical" evidence="6">
    <location>
        <begin position="117"/>
        <end position="140"/>
    </location>
</feature>
<dbReference type="GO" id="GO:0016020">
    <property type="term" value="C:membrane"/>
    <property type="evidence" value="ECO:0007669"/>
    <property type="project" value="UniProtKB-SubCell"/>
</dbReference>
<dbReference type="OrthoDB" id="196786at2759"/>
<dbReference type="PANTHER" id="PTHR43791">
    <property type="entry name" value="PERMEASE-RELATED"/>
    <property type="match status" value="1"/>
</dbReference>
<feature type="transmembrane region" description="Helical" evidence="6">
    <location>
        <begin position="471"/>
        <end position="494"/>
    </location>
</feature>
<feature type="transmembrane region" description="Helical" evidence="6">
    <location>
        <begin position="501"/>
        <end position="520"/>
    </location>
</feature>
<dbReference type="AlphaFoldDB" id="A0A250XCM2"/>
<dbReference type="InterPro" id="IPR036259">
    <property type="entry name" value="MFS_trans_sf"/>
</dbReference>
<protein>
    <recommendedName>
        <fullName evidence="9">Major facilitator superfamily (MFS) profile domain-containing protein</fullName>
    </recommendedName>
</protein>
<sequence>MTVLTADEDLVGYKDEEPIFRKISWHLLPLFLVMVLLCYIDRTNLAFAAIQLNEDLHFTPSIFGLGSGIFFLAYATLQIPCNLILKHTRANVYLATIIFMWGACACAFAWMKGPGQFYALRLLLGATEAGAFPGMWFYLAKFYPSDRITIPYAIVDCGVSLSHVVAAPLAAACLSLTGFGGMKGWQWLFLLEGAPTLLLAVFMLYMVPNSPEEASFLLPSERIFLAARILQRRSSSPDVQSVPVGEGMHASPSASHLLPTAALKQSNLTCVKSEHSRKQASSHNVVVRNASPTLQRSPGQSATLSAAGGATSEVWADLKAAFSNKFVWYLGAVKFFKDIAGFGIIFWTPSVVQSILDGNTMHLHSTSSNSAAMSANATLHRPDSKAASSHIRTLLSLAAAAGTSNGHAHASGVRAALLTAVPFAAATLFSFFVAARSQRLNEKIMHVSVPFMVAGSLYALFPLALDAGPFWGFACLTIGIMGVYSSTGTLVALLQELSSGPGFVIAGPLFNSIGNIGGFIGPYMVGALAQRLGSYAVPSLLMAACLFLSGLLVCMLPHMLALPQNIRVGFWNPKLIHVQDR</sequence>
<dbReference type="GO" id="GO:0022857">
    <property type="term" value="F:transmembrane transporter activity"/>
    <property type="evidence" value="ECO:0007669"/>
    <property type="project" value="InterPro"/>
</dbReference>
<dbReference type="Pfam" id="PF07690">
    <property type="entry name" value="MFS_1"/>
    <property type="match status" value="1"/>
</dbReference>
<keyword evidence="5 6" id="KW-0472">Membrane</keyword>
<feature type="transmembrane region" description="Helical" evidence="6">
    <location>
        <begin position="326"/>
        <end position="347"/>
    </location>
</feature>
<dbReference type="InterPro" id="IPR011701">
    <property type="entry name" value="MFS"/>
</dbReference>
<dbReference type="Gene3D" id="1.20.1250.20">
    <property type="entry name" value="MFS general substrate transporter like domains"/>
    <property type="match status" value="2"/>
</dbReference>
<evidence type="ECO:0000256" key="2">
    <source>
        <dbReference type="ARBA" id="ARBA00022448"/>
    </source>
</evidence>
<feature type="transmembrane region" description="Helical" evidence="6">
    <location>
        <begin position="23"/>
        <end position="42"/>
    </location>
</feature>
<accession>A0A250XCM2</accession>
<keyword evidence="3 6" id="KW-0812">Transmembrane</keyword>
<keyword evidence="4 6" id="KW-1133">Transmembrane helix</keyword>
<evidence type="ECO:0000256" key="5">
    <source>
        <dbReference type="ARBA" id="ARBA00023136"/>
    </source>
</evidence>
<keyword evidence="2" id="KW-0813">Transport</keyword>
<evidence type="ECO:0000256" key="4">
    <source>
        <dbReference type="ARBA" id="ARBA00022989"/>
    </source>
</evidence>
<evidence type="ECO:0000313" key="8">
    <source>
        <dbReference type="Proteomes" id="UP000232323"/>
    </source>
</evidence>
<evidence type="ECO:0000256" key="1">
    <source>
        <dbReference type="ARBA" id="ARBA00004141"/>
    </source>
</evidence>
<comment type="subcellular location">
    <subcellularLocation>
        <location evidence="1">Membrane</location>
        <topology evidence="1">Multi-pass membrane protein</topology>
    </subcellularLocation>
</comment>
<dbReference type="PANTHER" id="PTHR43791:SF36">
    <property type="entry name" value="TRANSPORTER, PUTATIVE (AFU_ORTHOLOGUE AFUA_6G08340)-RELATED"/>
    <property type="match status" value="1"/>
</dbReference>
<feature type="transmembrane region" description="Helical" evidence="6">
    <location>
        <begin position="92"/>
        <end position="111"/>
    </location>
</feature>
<dbReference type="FunFam" id="1.20.1250.20:FF:000018">
    <property type="entry name" value="MFS transporter permease"/>
    <property type="match status" value="1"/>
</dbReference>
<reference evidence="7 8" key="1">
    <citation type="submission" date="2017-08" db="EMBL/GenBank/DDBJ databases">
        <title>Acidophilic green algal genome provides insights into adaptation to an acidic environment.</title>
        <authorList>
            <person name="Hirooka S."/>
            <person name="Hirose Y."/>
            <person name="Kanesaki Y."/>
            <person name="Higuchi S."/>
            <person name="Fujiwara T."/>
            <person name="Onuma R."/>
            <person name="Era A."/>
            <person name="Ohbayashi R."/>
            <person name="Uzuka A."/>
            <person name="Nozaki H."/>
            <person name="Yoshikawa H."/>
            <person name="Miyagishima S.Y."/>
        </authorList>
    </citation>
    <scope>NUCLEOTIDE SEQUENCE [LARGE SCALE GENOMIC DNA]</scope>
    <source>
        <strain evidence="7 8">NIES-2499</strain>
    </source>
</reference>
<organism evidence="7 8">
    <name type="scientific">Chlamydomonas eustigma</name>
    <dbReference type="NCBI Taxonomy" id="1157962"/>
    <lineage>
        <taxon>Eukaryota</taxon>
        <taxon>Viridiplantae</taxon>
        <taxon>Chlorophyta</taxon>
        <taxon>core chlorophytes</taxon>
        <taxon>Chlorophyceae</taxon>
        <taxon>CS clade</taxon>
        <taxon>Chlamydomonadales</taxon>
        <taxon>Chlamydomonadaceae</taxon>
        <taxon>Chlamydomonas</taxon>
    </lineage>
</organism>
<evidence type="ECO:0000256" key="6">
    <source>
        <dbReference type="SAM" id="Phobius"/>
    </source>
</evidence>
<keyword evidence="8" id="KW-1185">Reference proteome</keyword>
<feature type="transmembrane region" description="Helical" evidence="6">
    <location>
        <begin position="185"/>
        <end position="207"/>
    </location>
</feature>
<name>A0A250XCM2_9CHLO</name>
<evidence type="ECO:0008006" key="9">
    <source>
        <dbReference type="Google" id="ProtNLM"/>
    </source>
</evidence>
<dbReference type="Proteomes" id="UP000232323">
    <property type="component" value="Unassembled WGS sequence"/>
</dbReference>
<proteinExistence type="predicted"/>
<evidence type="ECO:0000256" key="3">
    <source>
        <dbReference type="ARBA" id="ARBA00022692"/>
    </source>
</evidence>
<feature type="transmembrane region" description="Helical" evidence="6">
    <location>
        <begin position="62"/>
        <end position="85"/>
    </location>
</feature>
<feature type="transmembrane region" description="Helical" evidence="6">
    <location>
        <begin position="152"/>
        <end position="179"/>
    </location>
</feature>
<dbReference type="STRING" id="1157962.A0A250XCM2"/>
<feature type="transmembrane region" description="Helical" evidence="6">
    <location>
        <begin position="447"/>
        <end position="465"/>
    </location>
</feature>
<feature type="transmembrane region" description="Helical" evidence="6">
    <location>
        <begin position="540"/>
        <end position="562"/>
    </location>
</feature>
<gene>
    <name evidence="7" type="ORF">CEUSTIGMA_g8242.t1</name>
</gene>
<evidence type="ECO:0000313" key="7">
    <source>
        <dbReference type="EMBL" id="GAX80806.1"/>
    </source>
</evidence>